<protein>
    <recommendedName>
        <fullName evidence="9">4,4'-diaponeurosporenoate glycosyltransferase</fullName>
    </recommendedName>
</protein>
<keyword evidence="4" id="KW-0808">Transferase</keyword>
<comment type="pathway">
    <text evidence="7">Carotenoid biosynthesis; staphyloxanthin biosynthesis; staphyloxanthin from farnesyl diphosphate: step 4/5.</text>
</comment>
<evidence type="ECO:0000256" key="9">
    <source>
        <dbReference type="ARBA" id="ARBA00040345"/>
    </source>
</evidence>
<evidence type="ECO:0000256" key="4">
    <source>
        <dbReference type="ARBA" id="ARBA00022679"/>
    </source>
</evidence>
<evidence type="ECO:0000256" key="2">
    <source>
        <dbReference type="ARBA" id="ARBA00022475"/>
    </source>
</evidence>
<comment type="similarity">
    <text evidence="8">Belongs to the glycosyltransferase 2 family. CrtQ subfamily.</text>
</comment>
<proteinExistence type="inferred from homology"/>
<evidence type="ECO:0000313" key="11">
    <source>
        <dbReference type="EMBL" id="GAA3198209.1"/>
    </source>
</evidence>
<evidence type="ECO:0000313" key="12">
    <source>
        <dbReference type="Proteomes" id="UP001501237"/>
    </source>
</evidence>
<dbReference type="PANTHER" id="PTHR43646">
    <property type="entry name" value="GLYCOSYLTRANSFERASE"/>
    <property type="match status" value="1"/>
</dbReference>
<comment type="caution">
    <text evidence="11">The sequence shown here is derived from an EMBL/GenBank/DDBJ whole genome shotgun (WGS) entry which is preliminary data.</text>
</comment>
<dbReference type="Proteomes" id="UP001501237">
    <property type="component" value="Unassembled WGS sequence"/>
</dbReference>
<evidence type="ECO:0000256" key="7">
    <source>
        <dbReference type="ARBA" id="ARBA00037904"/>
    </source>
</evidence>
<dbReference type="Gene3D" id="3.90.550.10">
    <property type="entry name" value="Spore Coat Polysaccharide Biosynthesis Protein SpsA, Chain A"/>
    <property type="match status" value="1"/>
</dbReference>
<sequence>MTGGTGAEGVRMDLWVVIPAYNEEKSIGATLTRLARQTDRDFTVVVVDNGSTDGTAVIVRGFRGVRLISEGQKGTGAAADTGFRHAILNGATHIARTDADCLPDDEWTASVRAAFAEGLAMVSGPLRPRTDEFPLKFWERRLLPAVIGVAAAFGRFRPGNRDPGYIGPYVMMPGCNMAITAELYEKAGGFPRTRIEDVHEDRALVNRVRRLTRSYGLSRRMIVYGSVRRLRAYGLRGTLGWYADHRYTPEVVDIR</sequence>
<evidence type="ECO:0000256" key="8">
    <source>
        <dbReference type="ARBA" id="ARBA00038120"/>
    </source>
</evidence>
<dbReference type="EMBL" id="BAAAUV010000002">
    <property type="protein sequence ID" value="GAA3198209.1"/>
    <property type="molecule type" value="Genomic_DNA"/>
</dbReference>
<name>A0ABP6Q066_9ACTN</name>
<keyword evidence="5" id="KW-0472">Membrane</keyword>
<dbReference type="InterPro" id="IPR001173">
    <property type="entry name" value="Glyco_trans_2-like"/>
</dbReference>
<comment type="subcellular location">
    <subcellularLocation>
        <location evidence="1">Cell membrane</location>
    </subcellularLocation>
</comment>
<evidence type="ECO:0000256" key="5">
    <source>
        <dbReference type="ARBA" id="ARBA00023136"/>
    </source>
</evidence>
<accession>A0ABP6Q066</accession>
<dbReference type="PANTHER" id="PTHR43646:SF2">
    <property type="entry name" value="GLYCOSYLTRANSFERASE 2-LIKE DOMAIN-CONTAINING PROTEIN"/>
    <property type="match status" value="1"/>
</dbReference>
<comment type="function">
    <text evidence="6">Catalyzes the glycosylation of 4,4'-diaponeurosporenoate, i.e. the esterification of glucose at the C1'' position with the carboxyl group of 4,4'-diaponeurosporenic acid, to form glycosyl-4,4'-diaponeurosporenoate. This is a step in the biosynthesis of staphyloxanthin, an orange pigment present in most staphylococci strains.</text>
</comment>
<dbReference type="Pfam" id="PF00535">
    <property type="entry name" value="Glycos_transf_2"/>
    <property type="match status" value="1"/>
</dbReference>
<feature type="domain" description="Glycosyltransferase 2-like" evidence="10">
    <location>
        <begin position="16"/>
        <end position="142"/>
    </location>
</feature>
<evidence type="ECO:0000256" key="1">
    <source>
        <dbReference type="ARBA" id="ARBA00004236"/>
    </source>
</evidence>
<keyword evidence="2" id="KW-1003">Cell membrane</keyword>
<evidence type="ECO:0000259" key="10">
    <source>
        <dbReference type="Pfam" id="PF00535"/>
    </source>
</evidence>
<evidence type="ECO:0000256" key="3">
    <source>
        <dbReference type="ARBA" id="ARBA00022676"/>
    </source>
</evidence>
<organism evidence="11 12">
    <name type="scientific">Actinocorallia longicatena</name>
    <dbReference type="NCBI Taxonomy" id="111803"/>
    <lineage>
        <taxon>Bacteria</taxon>
        <taxon>Bacillati</taxon>
        <taxon>Actinomycetota</taxon>
        <taxon>Actinomycetes</taxon>
        <taxon>Streptosporangiales</taxon>
        <taxon>Thermomonosporaceae</taxon>
        <taxon>Actinocorallia</taxon>
    </lineage>
</organism>
<evidence type="ECO:0000256" key="6">
    <source>
        <dbReference type="ARBA" id="ARBA00037281"/>
    </source>
</evidence>
<dbReference type="CDD" id="cd00761">
    <property type="entry name" value="Glyco_tranf_GTA_type"/>
    <property type="match status" value="1"/>
</dbReference>
<keyword evidence="12" id="KW-1185">Reference proteome</keyword>
<dbReference type="InterPro" id="IPR029044">
    <property type="entry name" value="Nucleotide-diphossugar_trans"/>
</dbReference>
<dbReference type="SUPFAM" id="SSF53448">
    <property type="entry name" value="Nucleotide-diphospho-sugar transferases"/>
    <property type="match status" value="1"/>
</dbReference>
<gene>
    <name evidence="11" type="ORF">GCM10010468_09740</name>
</gene>
<keyword evidence="3" id="KW-0328">Glycosyltransferase</keyword>
<reference evidence="12" key="1">
    <citation type="journal article" date="2019" name="Int. J. Syst. Evol. Microbiol.">
        <title>The Global Catalogue of Microorganisms (GCM) 10K type strain sequencing project: providing services to taxonomists for standard genome sequencing and annotation.</title>
        <authorList>
            <consortium name="The Broad Institute Genomics Platform"/>
            <consortium name="The Broad Institute Genome Sequencing Center for Infectious Disease"/>
            <person name="Wu L."/>
            <person name="Ma J."/>
        </authorList>
    </citation>
    <scope>NUCLEOTIDE SEQUENCE [LARGE SCALE GENOMIC DNA]</scope>
    <source>
        <strain evidence="12">JCM 9377</strain>
    </source>
</reference>